<protein>
    <recommendedName>
        <fullName evidence="3">STAS/SEC14 domain-containing protein</fullName>
    </recommendedName>
</protein>
<organism evidence="1 2">
    <name type="scientific">Marilutibacter penaei</name>
    <dbReference type="NCBI Taxonomy" id="2759900"/>
    <lineage>
        <taxon>Bacteria</taxon>
        <taxon>Pseudomonadati</taxon>
        <taxon>Pseudomonadota</taxon>
        <taxon>Gammaproteobacteria</taxon>
        <taxon>Lysobacterales</taxon>
        <taxon>Lysobacteraceae</taxon>
        <taxon>Marilutibacter</taxon>
    </lineage>
</organism>
<evidence type="ECO:0000313" key="2">
    <source>
        <dbReference type="Proteomes" id="UP000552587"/>
    </source>
</evidence>
<comment type="caution">
    <text evidence="1">The sequence shown here is derived from an EMBL/GenBank/DDBJ whole genome shotgun (WGS) entry which is preliminary data.</text>
</comment>
<dbReference type="Proteomes" id="UP000552587">
    <property type="component" value="Unassembled WGS sequence"/>
</dbReference>
<reference evidence="1 2" key="1">
    <citation type="submission" date="2020-07" db="EMBL/GenBank/DDBJ databases">
        <authorList>
            <person name="Xu S."/>
            <person name="Li A."/>
        </authorList>
    </citation>
    <scope>NUCLEOTIDE SEQUENCE [LARGE SCALE GENOMIC DNA]</scope>
    <source>
        <strain evidence="1 2">SG-8</strain>
    </source>
</reference>
<sequence>MERPYTIEYEHHAGTLSARVSGVNGLLSTTLAYWQDIASEVRRLTPKALLVIDQMEGAVPPPDELMLLVDALVGQGFEGVRVAYVESDPEQIPEVEMAEILARERGYQIRVFGDAATARVWLQYGTG</sequence>
<dbReference type="AlphaFoldDB" id="A0A7W3U580"/>
<evidence type="ECO:0008006" key="3">
    <source>
        <dbReference type="Google" id="ProtNLM"/>
    </source>
</evidence>
<dbReference type="RefSeq" id="WP_182669937.1">
    <property type="nucleotide sequence ID" value="NZ_JACHTE010000008.1"/>
</dbReference>
<accession>A0A7W3U580</accession>
<gene>
    <name evidence="1" type="ORF">H4F99_11740</name>
</gene>
<proteinExistence type="predicted"/>
<evidence type="ECO:0000313" key="1">
    <source>
        <dbReference type="EMBL" id="MBB1089153.1"/>
    </source>
</evidence>
<name>A0A7W3U580_9GAMM</name>
<keyword evidence="2" id="KW-1185">Reference proteome</keyword>
<dbReference type="EMBL" id="JACHTE010000008">
    <property type="protein sequence ID" value="MBB1089153.1"/>
    <property type="molecule type" value="Genomic_DNA"/>
</dbReference>